<comment type="subcellular location">
    <subcellularLocation>
        <location evidence="19">Cytoplasm</location>
    </subcellularLocation>
    <subcellularLocation>
        <location evidence="2 19">Golgi apparatus membrane</location>
        <topology evidence="2 19">Peripheral membrane protein</topology>
        <orientation evidence="2 19">Cytoplasmic side</orientation>
    </subcellularLocation>
    <subcellularLocation>
        <location evidence="19">Cytoplasmic vesicle</location>
        <location evidence="19">COPI-coated vesicle membrane</location>
        <topology evidence="19">Peripheral membrane protein</topology>
        <orientation evidence="19">Cytoplasmic side</orientation>
    </subcellularLocation>
    <subcellularLocation>
        <location evidence="1">Nucleus</location>
    </subcellularLocation>
</comment>
<dbReference type="SUPFAM" id="SSF63570">
    <property type="entry name" value="PABC (PABP) domain"/>
    <property type="match status" value="1"/>
</dbReference>
<dbReference type="InterPro" id="IPR003954">
    <property type="entry name" value="RRM_euk-type"/>
</dbReference>
<dbReference type="InterPro" id="IPR002004">
    <property type="entry name" value="PABP_HYD_C"/>
</dbReference>
<feature type="domain" description="MHD" evidence="22">
    <location>
        <begin position="946"/>
        <end position="1189"/>
    </location>
</feature>
<dbReference type="PROSITE" id="PS50102">
    <property type="entry name" value="RRM"/>
    <property type="match status" value="4"/>
</dbReference>
<feature type="region of interest" description="Disordered" evidence="20">
    <location>
        <begin position="522"/>
        <end position="548"/>
    </location>
</feature>
<dbReference type="InterPro" id="IPR028565">
    <property type="entry name" value="MHD"/>
</dbReference>
<keyword evidence="12 19" id="KW-0333">Golgi apparatus</keyword>
<dbReference type="InterPro" id="IPR035979">
    <property type="entry name" value="RBD_domain_sf"/>
</dbReference>
<dbReference type="GO" id="GO:0006888">
    <property type="term" value="P:endoplasmic reticulum to Golgi vesicle-mediated transport"/>
    <property type="evidence" value="ECO:0007669"/>
    <property type="project" value="TreeGrafter"/>
</dbReference>
<reference evidence="24 25" key="1">
    <citation type="submission" date="2024-04" db="EMBL/GenBank/DDBJ databases">
        <title>The reference genome of an endangered Asteraceae, Deinandra increscens subsp. villosa, native to the Central Coast of California.</title>
        <authorList>
            <person name="Guilliams M."/>
            <person name="Hasenstab-Lehman K."/>
            <person name="Meyer R."/>
            <person name="Mcevoy S."/>
        </authorList>
    </citation>
    <scope>NUCLEOTIDE SEQUENCE [LARGE SCALE GENOMIC DNA]</scope>
    <source>
        <tissue evidence="24">Leaf</tissue>
    </source>
</reference>
<dbReference type="InterPro" id="IPR036168">
    <property type="entry name" value="AP2_Mu_C_sf"/>
</dbReference>
<feature type="domain" description="RRM" evidence="21">
    <location>
        <begin position="106"/>
        <end position="183"/>
    </location>
</feature>
<dbReference type="FunFam" id="3.30.70.330:FF:000499">
    <property type="entry name" value="Polyadenylate-binding protein"/>
    <property type="match status" value="1"/>
</dbReference>
<comment type="caution">
    <text evidence="24">The sequence shown here is derived from an EMBL/GenBank/DDBJ whole genome shotgun (WGS) entry which is preliminary data.</text>
</comment>
<sequence>MATPSPLPTPSTVTPPPASLYVGDLHPLIDDLQLSTVFSEYKTLSSVRVCRDSSTGRSLCYGYVNFLSPQDAIHAIESKNNTIFYGKMIRVTWSHRDPHARKSGVGNVFVKNLNDSIDNVQLQELFKAFGNILSCKVVTLEDGKSKGYGFVQFESEQCANAAIEKLNGTDVGGKQVYVGKFMKKSDRVLPNLDIKYTNLYVKNLESDMTEEILEKSFAKFGKIVSLVIARDENGVSRGFGFVNFESPEEARKAVEDMNGLNLGSKVLYVARAQKKAEREQILRRRFEDIRKEQMIKYQGSNVYVKNIDDDVTETELQEHFSQCGTIKSTKLMCDDKGLSKGFGFVCFSTPDEANKAVNTLHGYMFHRKPLYVAIAQRKEDRQAQLQIHYANCMVGFAGPSTVIPGVYPPFYYAAPSGTISQVPRLMYQPMAMRPGWRANGFAPQTRPGFQPSMPPFISNGPRPYRNNRGRMNGHMQPPQGGQTIPYGSHMQQATQTSKEWSSNQQFAGEVKNMPSGRARNITKGVASTNTGGSVGERSEMLSSSMLSAASPETQKQILGERLFPLVSQHKPDLAAKITGMLLEMDNTELVLLLESPEALAKKVDEAVQVLLKVTKTKVSTGQESSHSSILSAGKRLSLRKRSSKKPSDLIATGSTNLPVVLAASIVSKSGKALVSRQFVEMSRVRIEGLLAAFPKLVGIGKQHTYVETENVRYVYQPIESLYLLLVTNKQSNILDDLDTLRLLSKVVPEYSPSLDEEGICKYAFELLFAFDEVISLGHKENVTVAQVKQYCEMESHEERLHKLVLQSKINETKDVMKRKANEIDKSKIERGKLDKGGFSSLQSTGSMGSIGRMDSGFGNDMGISNGNNFGSGSGFGLSSEVDSFSSKPKGRPSAAVSAPKGMGMKLGKSQKGNQLLESLRADGEVIVDDVRPSANPSRAAAAAPLTDPITLTTEERLNVTLKRDGGVSNFDVQGTLSLQILNQEDGFVQVQIESGDNPEIKFKTHPNINKELFSNENILGSKDPNRPFPAGQSGDGLGLLKWRLQSKDESDVPLTINCWPSVSGNETYVSIEYEASSMFDLQNVVISVPLPALREAPNVRQIDGEWRYDSRNSVLEWSILLIDDSNRSGSMEFVVPPADMSAFFPISVRFSAASTFSNMKVANILPLKDGPAPKFSQRTQLVTESYQVV</sequence>
<dbReference type="Pfam" id="PF00658">
    <property type="entry name" value="MLLE"/>
    <property type="match status" value="1"/>
</dbReference>
<keyword evidence="14" id="KW-0539">Nucleus</keyword>
<dbReference type="InterPro" id="IPR045305">
    <property type="entry name" value="RRM2_I_PABPs"/>
</dbReference>
<evidence type="ECO:0000256" key="5">
    <source>
        <dbReference type="ARBA" id="ARBA00011775"/>
    </source>
</evidence>
<accession>A0AAP0CR26</accession>
<dbReference type="Gene3D" id="2.60.40.1170">
    <property type="entry name" value="Mu homology domain, subdomain B"/>
    <property type="match status" value="2"/>
</dbReference>
<keyword evidence="9 18" id="KW-0694">RNA-binding</keyword>
<feature type="domain" description="RRM" evidence="21">
    <location>
        <begin position="197"/>
        <end position="274"/>
    </location>
</feature>
<comment type="similarity">
    <text evidence="3">Belongs to the polyadenylate-binding protein type-1 family.</text>
</comment>
<evidence type="ECO:0000256" key="15">
    <source>
        <dbReference type="ARBA" id="ARBA00023329"/>
    </source>
</evidence>
<protein>
    <recommendedName>
        <fullName evidence="19">Coatomer subunit delta</fullName>
    </recommendedName>
</protein>
<dbReference type="FunFam" id="3.30.450.60:FF:000003">
    <property type="entry name" value="Coatomer subunit delta"/>
    <property type="match status" value="1"/>
</dbReference>
<name>A0AAP0CR26_9ASTR</name>
<gene>
    <name evidence="24" type="ORF">SSX86_023663</name>
</gene>
<evidence type="ECO:0000256" key="11">
    <source>
        <dbReference type="ARBA" id="ARBA00022927"/>
    </source>
</evidence>
<dbReference type="Pfam" id="PF00076">
    <property type="entry name" value="RRM_1"/>
    <property type="match status" value="4"/>
</dbReference>
<evidence type="ECO:0000256" key="17">
    <source>
        <dbReference type="ARBA" id="ARBA00054110"/>
    </source>
</evidence>
<evidence type="ECO:0000259" key="22">
    <source>
        <dbReference type="PROSITE" id="PS51072"/>
    </source>
</evidence>
<proteinExistence type="inferred from homology"/>
<keyword evidence="6 19" id="KW-0813">Transport</keyword>
<dbReference type="InterPro" id="IPR000504">
    <property type="entry name" value="RRM_dom"/>
</dbReference>
<dbReference type="CDD" id="cd12380">
    <property type="entry name" value="RRM3_I_PABPs"/>
    <property type="match status" value="1"/>
</dbReference>
<comment type="subunit">
    <text evidence="5 19">Oligomeric complex that consists of at least the alpha, beta, beta', gamma, delta, epsilon and zeta subunits.</text>
</comment>
<dbReference type="InterPro" id="IPR027059">
    <property type="entry name" value="Coatomer_dsu"/>
</dbReference>
<evidence type="ECO:0000256" key="18">
    <source>
        <dbReference type="PROSITE-ProRule" id="PRU00176"/>
    </source>
</evidence>
<dbReference type="GO" id="GO:0005634">
    <property type="term" value="C:nucleus"/>
    <property type="evidence" value="ECO:0007669"/>
    <property type="project" value="UniProtKB-SubCell"/>
</dbReference>
<evidence type="ECO:0000256" key="16">
    <source>
        <dbReference type="ARBA" id="ARBA00025536"/>
    </source>
</evidence>
<dbReference type="SUPFAM" id="SSF64356">
    <property type="entry name" value="SNARE-like"/>
    <property type="match status" value="1"/>
</dbReference>
<dbReference type="CDD" id="cd09254">
    <property type="entry name" value="AP_delta-COPI_MHD"/>
    <property type="match status" value="1"/>
</dbReference>
<dbReference type="Gene3D" id="1.10.1900.10">
    <property type="entry name" value="c-terminal domain of poly(a) binding protein"/>
    <property type="match status" value="1"/>
</dbReference>
<comment type="function">
    <text evidence="17">Binds the poly(A) tail of mRNA. Appears to be an important mediator of the multiple roles of the poly(A) tail in mRNA biogenesis, stability and translation.</text>
</comment>
<dbReference type="GO" id="GO:0003723">
    <property type="term" value="F:RNA binding"/>
    <property type="evidence" value="ECO:0007669"/>
    <property type="project" value="UniProtKB-UniRule"/>
</dbReference>
<dbReference type="InterPro" id="IPR006515">
    <property type="entry name" value="PABP_1234"/>
</dbReference>
<dbReference type="Gene3D" id="3.30.70.330">
    <property type="match status" value="4"/>
</dbReference>
<dbReference type="EMBL" id="JBCNJP010000023">
    <property type="protein sequence ID" value="KAK9058820.1"/>
    <property type="molecule type" value="Genomic_DNA"/>
</dbReference>
<dbReference type="SMART" id="SM00517">
    <property type="entry name" value="PolyA"/>
    <property type="match status" value="1"/>
</dbReference>
<dbReference type="AlphaFoldDB" id="A0AAP0CR26"/>
<evidence type="ECO:0000259" key="23">
    <source>
        <dbReference type="PROSITE" id="PS51309"/>
    </source>
</evidence>
<dbReference type="FunFam" id="3.30.70.330:FF:000500">
    <property type="entry name" value="Polyadenylate-binding protein"/>
    <property type="match status" value="1"/>
</dbReference>
<dbReference type="SUPFAM" id="SSF49447">
    <property type="entry name" value="Second domain of Mu2 adaptin subunit (ap50) of ap2 adaptor"/>
    <property type="match status" value="1"/>
</dbReference>
<evidence type="ECO:0000256" key="1">
    <source>
        <dbReference type="ARBA" id="ARBA00004123"/>
    </source>
</evidence>
<keyword evidence="25" id="KW-1185">Reference proteome</keyword>
<evidence type="ECO:0000313" key="25">
    <source>
        <dbReference type="Proteomes" id="UP001408789"/>
    </source>
</evidence>
<dbReference type="Pfam" id="PF00928">
    <property type="entry name" value="Adap_comp_sub"/>
    <property type="match status" value="1"/>
</dbReference>
<evidence type="ECO:0000259" key="21">
    <source>
        <dbReference type="PROSITE" id="PS50102"/>
    </source>
</evidence>
<dbReference type="PROSITE" id="PS51072">
    <property type="entry name" value="MHD"/>
    <property type="match status" value="1"/>
</dbReference>
<dbReference type="GO" id="GO:0006890">
    <property type="term" value="P:retrograde vesicle-mediated transport, Golgi to endoplasmic reticulum"/>
    <property type="evidence" value="ECO:0007669"/>
    <property type="project" value="UniProtKB-UniRule"/>
</dbReference>
<keyword evidence="8" id="KW-0677">Repeat</keyword>
<evidence type="ECO:0000256" key="8">
    <source>
        <dbReference type="ARBA" id="ARBA00022737"/>
    </source>
</evidence>
<dbReference type="CDD" id="cd14830">
    <property type="entry name" value="Delta_COP_N"/>
    <property type="match status" value="1"/>
</dbReference>
<dbReference type="GO" id="GO:0051645">
    <property type="term" value="P:Golgi localization"/>
    <property type="evidence" value="ECO:0007669"/>
    <property type="project" value="TreeGrafter"/>
</dbReference>
<dbReference type="Gene3D" id="3.30.450.60">
    <property type="match status" value="1"/>
</dbReference>
<dbReference type="Proteomes" id="UP001408789">
    <property type="component" value="Unassembled WGS sequence"/>
</dbReference>
<feature type="domain" description="RRM" evidence="21">
    <location>
        <begin position="18"/>
        <end position="96"/>
    </location>
</feature>
<evidence type="ECO:0000256" key="9">
    <source>
        <dbReference type="ARBA" id="ARBA00022884"/>
    </source>
</evidence>
<evidence type="ECO:0000256" key="20">
    <source>
        <dbReference type="SAM" id="MobiDB-lite"/>
    </source>
</evidence>
<evidence type="ECO:0000313" key="24">
    <source>
        <dbReference type="EMBL" id="KAK9058820.1"/>
    </source>
</evidence>
<evidence type="ECO:0000256" key="7">
    <source>
        <dbReference type="ARBA" id="ARBA00022490"/>
    </source>
</evidence>
<dbReference type="InterPro" id="IPR011012">
    <property type="entry name" value="Longin-like_dom_sf"/>
</dbReference>
<feature type="domain" description="RRM" evidence="21">
    <location>
        <begin position="300"/>
        <end position="377"/>
    </location>
</feature>
<evidence type="ECO:0000256" key="2">
    <source>
        <dbReference type="ARBA" id="ARBA00004255"/>
    </source>
</evidence>
<evidence type="ECO:0000256" key="6">
    <source>
        <dbReference type="ARBA" id="ARBA00022448"/>
    </source>
</evidence>
<dbReference type="FunFam" id="3.30.70.330:FF:000003">
    <property type="entry name" value="Polyadenylate-binding protein"/>
    <property type="match status" value="1"/>
</dbReference>
<dbReference type="InterPro" id="IPR036053">
    <property type="entry name" value="PABP-dom"/>
</dbReference>
<keyword evidence="11 19" id="KW-0653">Protein transport</keyword>
<evidence type="ECO:0000256" key="4">
    <source>
        <dbReference type="ARBA" id="ARBA00010516"/>
    </source>
</evidence>
<dbReference type="GO" id="GO:0030126">
    <property type="term" value="C:COPI vesicle coat"/>
    <property type="evidence" value="ECO:0007669"/>
    <property type="project" value="UniProtKB-UniRule"/>
</dbReference>
<evidence type="ECO:0000256" key="3">
    <source>
        <dbReference type="ARBA" id="ARBA00008557"/>
    </source>
</evidence>
<dbReference type="SUPFAM" id="SSF54928">
    <property type="entry name" value="RNA-binding domain, RBD"/>
    <property type="match status" value="3"/>
</dbReference>
<evidence type="ECO:0000256" key="13">
    <source>
        <dbReference type="ARBA" id="ARBA00023136"/>
    </source>
</evidence>
<dbReference type="InterPro" id="IPR012677">
    <property type="entry name" value="Nucleotide-bd_a/b_plait_sf"/>
</dbReference>
<comment type="function">
    <text evidence="16">The coatomer is a cytosolic protein complex that binds to dilysine motifs and reversibly associates with Golgi non-clathrin-coated vesicles, which further mediate biosynthetic protein transport from the ER, via the Golgi up to the trans Golgi network. Coatomer complex is required for budding from Golgi membranes, and is essential for the retrograde Golgi-to-ER transport of dilysine-tagged proteins.</text>
</comment>
<comment type="similarity">
    <text evidence="4 19">Belongs to the adaptor complexes medium subunit family. Delta-COP subfamily.</text>
</comment>
<evidence type="ECO:0000256" key="10">
    <source>
        <dbReference type="ARBA" id="ARBA00022892"/>
    </source>
</evidence>
<keyword evidence="7 19" id="KW-0963">Cytoplasm</keyword>
<dbReference type="FunFam" id="1.10.1900.10:FF:000004">
    <property type="entry name" value="Polyadenylate-binding protein"/>
    <property type="match status" value="1"/>
</dbReference>
<dbReference type="FunFam" id="2.60.40.1170:FF:000007">
    <property type="entry name" value="Coatomer subunit delta"/>
    <property type="match status" value="1"/>
</dbReference>
<evidence type="ECO:0000256" key="19">
    <source>
        <dbReference type="RuleBase" id="RU366052"/>
    </source>
</evidence>
<keyword evidence="10 19" id="KW-0931">ER-Golgi transport</keyword>
<dbReference type="GO" id="GO:0015031">
    <property type="term" value="P:protein transport"/>
    <property type="evidence" value="ECO:0007669"/>
    <property type="project" value="UniProtKB-KW"/>
</dbReference>
<organism evidence="24 25">
    <name type="scientific">Deinandra increscens subsp. villosa</name>
    <dbReference type="NCBI Taxonomy" id="3103831"/>
    <lineage>
        <taxon>Eukaryota</taxon>
        <taxon>Viridiplantae</taxon>
        <taxon>Streptophyta</taxon>
        <taxon>Embryophyta</taxon>
        <taxon>Tracheophyta</taxon>
        <taxon>Spermatophyta</taxon>
        <taxon>Magnoliopsida</taxon>
        <taxon>eudicotyledons</taxon>
        <taxon>Gunneridae</taxon>
        <taxon>Pentapetalae</taxon>
        <taxon>asterids</taxon>
        <taxon>campanulids</taxon>
        <taxon>Asterales</taxon>
        <taxon>Asteraceae</taxon>
        <taxon>Asteroideae</taxon>
        <taxon>Heliantheae alliance</taxon>
        <taxon>Madieae</taxon>
        <taxon>Madiinae</taxon>
        <taxon>Deinandra</taxon>
    </lineage>
</organism>
<dbReference type="FunFam" id="2.60.40.1170:FF:000015">
    <property type="entry name" value="Coatomer subunit delta"/>
    <property type="match status" value="1"/>
</dbReference>
<evidence type="ECO:0000256" key="14">
    <source>
        <dbReference type="ARBA" id="ARBA00023242"/>
    </source>
</evidence>
<keyword evidence="13 19" id="KW-0472">Membrane</keyword>
<dbReference type="CDD" id="cd12381">
    <property type="entry name" value="RRM4_I_PABPs"/>
    <property type="match status" value="1"/>
</dbReference>
<dbReference type="SMART" id="SM00361">
    <property type="entry name" value="RRM_1"/>
    <property type="match status" value="4"/>
</dbReference>
<dbReference type="GO" id="GO:0000139">
    <property type="term" value="C:Golgi membrane"/>
    <property type="evidence" value="ECO:0007669"/>
    <property type="project" value="UniProtKB-SubCell"/>
</dbReference>
<dbReference type="SMART" id="SM00360">
    <property type="entry name" value="RRM"/>
    <property type="match status" value="4"/>
</dbReference>
<dbReference type="PROSITE" id="PS51309">
    <property type="entry name" value="PABC"/>
    <property type="match status" value="1"/>
</dbReference>
<dbReference type="PANTHER" id="PTHR10121:SF0">
    <property type="entry name" value="COATOMER SUBUNIT DELTA"/>
    <property type="match status" value="1"/>
</dbReference>
<dbReference type="CDD" id="cd12379">
    <property type="entry name" value="RRM2_I_PABPs"/>
    <property type="match status" value="1"/>
</dbReference>
<evidence type="ECO:0000256" key="12">
    <source>
        <dbReference type="ARBA" id="ARBA00023034"/>
    </source>
</evidence>
<feature type="domain" description="PABC" evidence="23">
    <location>
        <begin position="538"/>
        <end position="615"/>
    </location>
</feature>
<dbReference type="PANTHER" id="PTHR10121">
    <property type="entry name" value="COATOMER SUBUNIT DELTA"/>
    <property type="match status" value="1"/>
</dbReference>
<feature type="region of interest" description="Disordered" evidence="20">
    <location>
        <begin position="880"/>
        <end position="908"/>
    </location>
</feature>
<dbReference type="NCBIfam" id="TIGR01628">
    <property type="entry name" value="PABP-1234"/>
    <property type="match status" value="1"/>
</dbReference>
<keyword evidence="15" id="KW-0968">Cytoplasmic vesicle</keyword>